<name>A0A6S6I1W7_9FIRM</name>
<dbReference type="SUPFAM" id="SSF53756">
    <property type="entry name" value="UDP-Glycosyltransferase/glycogen phosphorylase"/>
    <property type="match status" value="1"/>
</dbReference>
<reference evidence="3" key="1">
    <citation type="submission" date="2020-02" db="EMBL/GenBank/DDBJ databases">
        <title>Development of a multiplex PCR-based assay for rapid serotyping of Erysipelothrix species.</title>
        <authorList>
            <person name="Shimoji Y."/>
            <person name="Shiraiwa K."/>
            <person name="Tominaga H."/>
            <person name="Nishikawa S."/>
            <person name="Eguchi M."/>
            <person name="Hikono H."/>
            <person name="Ogawa Y."/>
        </authorList>
    </citation>
    <scope>NUCLEOTIDE SEQUENCE</scope>
    <source>
        <strain evidence="3">2553</strain>
    </source>
</reference>
<dbReference type="GO" id="GO:0016757">
    <property type="term" value="F:glycosyltransferase activity"/>
    <property type="evidence" value="ECO:0007669"/>
    <property type="project" value="InterPro"/>
</dbReference>
<dbReference type="AlphaFoldDB" id="A0A6S6I1W7"/>
<dbReference type="InterPro" id="IPR001296">
    <property type="entry name" value="Glyco_trans_1"/>
</dbReference>
<organism evidence="3">
    <name type="scientific">Erysipelothrix tonsillarum</name>
    <dbReference type="NCBI Taxonomy" id="38402"/>
    <lineage>
        <taxon>Bacteria</taxon>
        <taxon>Bacillati</taxon>
        <taxon>Bacillota</taxon>
        <taxon>Erysipelotrichia</taxon>
        <taxon>Erysipelotrichales</taxon>
        <taxon>Erysipelotrichaceae</taxon>
        <taxon>Erysipelothrix</taxon>
    </lineage>
</organism>
<feature type="transmembrane region" description="Helical" evidence="1">
    <location>
        <begin position="20"/>
        <end position="38"/>
    </location>
</feature>
<feature type="transmembrane region" description="Helical" evidence="1">
    <location>
        <begin position="178"/>
        <end position="205"/>
    </location>
</feature>
<evidence type="ECO:0000313" key="3">
    <source>
        <dbReference type="EMBL" id="BCB22794.1"/>
    </source>
</evidence>
<dbReference type="PANTHER" id="PTHR12526">
    <property type="entry name" value="GLYCOSYLTRANSFERASE"/>
    <property type="match status" value="1"/>
</dbReference>
<proteinExistence type="predicted"/>
<feature type="transmembrane region" description="Helical" evidence="1">
    <location>
        <begin position="276"/>
        <end position="297"/>
    </location>
</feature>
<keyword evidence="1" id="KW-1133">Transmembrane helix</keyword>
<evidence type="ECO:0000256" key="1">
    <source>
        <dbReference type="SAM" id="Phobius"/>
    </source>
</evidence>
<dbReference type="Pfam" id="PF00534">
    <property type="entry name" value="Glycos_transf_1"/>
    <property type="match status" value="1"/>
</dbReference>
<keyword evidence="3" id="KW-0808">Transferase</keyword>
<accession>A0A6S6I1W7</accession>
<sequence>MGTFERIKMYSYLIKKKKEIIFYIVSVGFVLTSLGNFDSLKSDIIVKILLLIIMGLSITESGSVFKSKIKHLLVLEKKETFLFLLILVNIALSENNSNNLIQLNALNIIYIYSNYIYFNTCEIPLEDIKIKNISFALFSLSVLFIIVWSSKSLELYYFEAVLLISLLAFIFNKESLYIVIFLVPLLLQSSLNMLGIISFILMMFLTELFLSKRNDQTLYLYFRRGKHLILLIFCVLAIMIFIYNARILSLREILFGLKQEQRLNSAAPLMMPIGEYLVNLGLSIGVIAYLLLLGIIVNLGTNKNKLISYVAYLLFLYPKSQSYFPIYLLIYVLIFKKYIVNDRKSKYSINLFFVNSLQSGGAEKAVENLITVSKPKTTNYIILLDGFKWKYEYREENTIIHLSIKTPIRMILSIFRVNLLVNLYGIDSINLSNAHLLKSHLFARLSIVGNKTLYIFHSTSRSFTISRVHRILYKYIYNGQIIGVLSENIAKNLISNLSISPQKYFIFKNSIPKETIEAVIENKGEPQYRKPYILFCGRLENVKRPDFFIDMFYETQLYKEFDAIILGEGSLKNQLKMQVNRLNLEDHVNFEGYVTNPFDYFKNAKVTILCSEFEASPMVILECLYSGGRIVSYDCDYGPREVLEGELERFLVKSRNMEEWNKVIRDAILEYPNYKSINYLFENRDNEDTLDCLVNVYRENSGGMGL</sequence>
<dbReference type="EMBL" id="LC528614">
    <property type="protein sequence ID" value="BCB22794.1"/>
    <property type="molecule type" value="Genomic_DNA"/>
</dbReference>
<feature type="domain" description="Glycosyl transferase family 1" evidence="2">
    <location>
        <begin position="524"/>
        <end position="675"/>
    </location>
</feature>
<feature type="transmembrane region" description="Helical" evidence="1">
    <location>
        <begin position="155"/>
        <end position="171"/>
    </location>
</feature>
<feature type="transmembrane region" description="Helical" evidence="1">
    <location>
        <begin position="309"/>
        <end position="334"/>
    </location>
</feature>
<feature type="transmembrane region" description="Helical" evidence="1">
    <location>
        <begin position="44"/>
        <end position="65"/>
    </location>
</feature>
<keyword evidence="1" id="KW-0812">Transmembrane</keyword>
<feature type="transmembrane region" description="Helical" evidence="1">
    <location>
        <begin position="225"/>
        <end position="245"/>
    </location>
</feature>
<protein>
    <submittedName>
        <fullName evidence="3">Glycosyltransferase</fullName>
    </submittedName>
</protein>
<evidence type="ECO:0000259" key="2">
    <source>
        <dbReference type="Pfam" id="PF00534"/>
    </source>
</evidence>
<dbReference type="Gene3D" id="3.40.50.2000">
    <property type="entry name" value="Glycogen Phosphorylase B"/>
    <property type="match status" value="2"/>
</dbReference>
<feature type="transmembrane region" description="Helical" evidence="1">
    <location>
        <begin position="130"/>
        <end position="149"/>
    </location>
</feature>
<keyword evidence="1" id="KW-0472">Membrane</keyword>